<dbReference type="PROSITE" id="PS00137">
    <property type="entry name" value="SUBTILASE_HIS"/>
    <property type="match status" value="1"/>
</dbReference>
<comment type="subcellular location">
    <subcellularLocation>
        <location evidence="1">Secreted</location>
    </subcellularLocation>
</comment>
<evidence type="ECO:0000256" key="1">
    <source>
        <dbReference type="ARBA" id="ARBA00004613"/>
    </source>
</evidence>
<dbReference type="Gene3D" id="2.60.40.2310">
    <property type="match status" value="1"/>
</dbReference>
<dbReference type="SMR" id="A0A2K1L075"/>
<sequence>MTKMKFAGGHGDCDIRRLLYWSLLAWCLAVTNAEVYIVVFKEAAQQQLMTASGASGYSMSVQHDLMLNNALGVANSAFKKLHDYTLFSGVAVDLTEAQATLLESSDVVHHVEKDKLMYISTTHTPEYMGLPAGAWAQTGGVGNAGEGIVIGVVDTGIYPDHPSFANDSVNLYAPHPTFKGTCGTDARVPAGFCNGKIIGARQFFEAAMVGANASDLDMLSPLDGHGHGTHCAGTAAGNYGVPVIVHGQDFGNASGIAPRARIAVYKALNKKGQGRTADIIAAINQAVEDGVHVLSLSLGPSSAPVGSVTFIDSFALACLGATRAGVHCVHAAGNTGSGPSTITSWSPWLTSVGATTTDRIYPSYLFTGDGRNYSGQGLSPQTPGLDFYPLIRASDAVATVSRLNRNFDCAEPGALNRALIEGKILVCSWNAIPGFTGSMSNYSRYAAQTTGAAGVVLLIGVEYLETNSPSSLNFDGFPAIAVTGPESYQQFLSYYDAAKQNGAAGGATGRLSGGNKAVYTGQPPKIASFSSRGPNVYLGLEEVSSTDQPIADVLKPNIVTHGVDIWAAWTPLPTTDKLLFRGQKWSMISGTSMAAPHIAGVSAIIKQMHPTWSPSAIASAISTSAVPKDTLGNPLVVYDYVYSSSGQIADLIKRPGNAFDFGNGFVDATTALNPGLIFDATYDDYIKFLCAERLLSSASVFAITSATCPPVPGLSSDLNLPSITIGNLTRSRLVPRVVTNVGPLETYTAVITQPPDVEVVVNPLTFIIAPGATQPLNITLTAVGNAIYVNQSSFGSIYLTGNLGHRVQVPVTVTYRQV</sequence>
<reference evidence="13 15" key="1">
    <citation type="journal article" date="2008" name="Science">
        <title>The Physcomitrella genome reveals evolutionary insights into the conquest of land by plants.</title>
        <authorList>
            <person name="Rensing S."/>
            <person name="Lang D."/>
            <person name="Zimmer A."/>
            <person name="Terry A."/>
            <person name="Salamov A."/>
            <person name="Shapiro H."/>
            <person name="Nishiyama T."/>
            <person name="Perroud P.-F."/>
            <person name="Lindquist E."/>
            <person name="Kamisugi Y."/>
            <person name="Tanahashi T."/>
            <person name="Sakakibara K."/>
            <person name="Fujita T."/>
            <person name="Oishi K."/>
            <person name="Shin-I T."/>
            <person name="Kuroki Y."/>
            <person name="Toyoda A."/>
            <person name="Suzuki Y."/>
            <person name="Hashimoto A."/>
            <person name="Yamaguchi K."/>
            <person name="Sugano A."/>
            <person name="Kohara Y."/>
            <person name="Fujiyama A."/>
            <person name="Anterola A."/>
            <person name="Aoki S."/>
            <person name="Ashton N."/>
            <person name="Barbazuk W.B."/>
            <person name="Barker E."/>
            <person name="Bennetzen J."/>
            <person name="Bezanilla M."/>
            <person name="Blankenship R."/>
            <person name="Cho S.H."/>
            <person name="Dutcher S."/>
            <person name="Estelle M."/>
            <person name="Fawcett J.A."/>
            <person name="Gundlach H."/>
            <person name="Hanada K."/>
            <person name="Heyl A."/>
            <person name="Hicks K.A."/>
            <person name="Hugh J."/>
            <person name="Lohr M."/>
            <person name="Mayer K."/>
            <person name="Melkozernov A."/>
            <person name="Murata T."/>
            <person name="Nelson D."/>
            <person name="Pils B."/>
            <person name="Prigge M."/>
            <person name="Reiss B."/>
            <person name="Renner T."/>
            <person name="Rombauts S."/>
            <person name="Rushton P."/>
            <person name="Sanderfoot A."/>
            <person name="Schween G."/>
            <person name="Shiu S.-H."/>
            <person name="Stueber K."/>
            <person name="Theodoulou F.L."/>
            <person name="Tu H."/>
            <person name="Van de Peer Y."/>
            <person name="Verrier P.J."/>
            <person name="Waters E."/>
            <person name="Wood A."/>
            <person name="Yang L."/>
            <person name="Cove D."/>
            <person name="Cuming A."/>
            <person name="Hasebe M."/>
            <person name="Lucas S."/>
            <person name="Mishler D.B."/>
            <person name="Reski R."/>
            <person name="Grigoriev I."/>
            <person name="Quatrano R.S."/>
            <person name="Boore J.L."/>
        </authorList>
    </citation>
    <scope>NUCLEOTIDE SEQUENCE [LARGE SCALE GENOMIC DNA]</scope>
    <source>
        <strain evidence="14 15">cv. Gransden 2004</strain>
    </source>
</reference>
<feature type="domain" description="Subtilisin-like protease fibronectin type-III" evidence="12">
    <location>
        <begin position="717"/>
        <end position="813"/>
    </location>
</feature>
<gene>
    <name evidence="14" type="primary">LOC112278687</name>
    <name evidence="13" type="ORF">PHYPA_002211</name>
</gene>
<dbReference type="GeneID" id="112278687"/>
<feature type="active site" description="Charge relay system" evidence="7 8">
    <location>
        <position position="227"/>
    </location>
</feature>
<dbReference type="InterPro" id="IPR022398">
    <property type="entry name" value="Peptidase_S8_His-AS"/>
</dbReference>
<evidence type="ECO:0000256" key="7">
    <source>
        <dbReference type="PIRSR" id="PIRSR615500-1"/>
    </source>
</evidence>
<keyword evidence="5 8" id="KW-0720">Serine protease</keyword>
<evidence type="ECO:0000259" key="11">
    <source>
        <dbReference type="Pfam" id="PF05922"/>
    </source>
</evidence>
<evidence type="ECO:0000256" key="5">
    <source>
        <dbReference type="ARBA" id="ARBA00022825"/>
    </source>
</evidence>
<reference evidence="14" key="3">
    <citation type="submission" date="2020-12" db="UniProtKB">
        <authorList>
            <consortium name="EnsemblPlants"/>
        </authorList>
    </citation>
    <scope>IDENTIFICATION</scope>
</reference>
<evidence type="ECO:0000256" key="2">
    <source>
        <dbReference type="ARBA" id="ARBA00011073"/>
    </source>
</evidence>
<dbReference type="OrthoDB" id="534433at2759"/>
<evidence type="ECO:0000256" key="4">
    <source>
        <dbReference type="ARBA" id="ARBA00022801"/>
    </source>
</evidence>
<dbReference type="EnsemblPlants" id="Pp3c2_4520V3.3">
    <property type="protein sequence ID" value="Pp3c2_4520V3.3"/>
    <property type="gene ID" value="Pp3c2_4520"/>
</dbReference>
<keyword evidence="3 8" id="KW-0645">Protease</keyword>
<evidence type="ECO:0000256" key="9">
    <source>
        <dbReference type="RuleBase" id="RU003355"/>
    </source>
</evidence>
<dbReference type="KEGG" id="ppp:112278687"/>
<dbReference type="InterPro" id="IPR010259">
    <property type="entry name" value="S8pro/Inhibitor_I9"/>
</dbReference>
<dbReference type="SUPFAM" id="SSF54897">
    <property type="entry name" value="Protease propeptides/inhibitors"/>
    <property type="match status" value="1"/>
</dbReference>
<feature type="domain" description="Peptidase S8/S53" evidence="10">
    <location>
        <begin position="145"/>
        <end position="649"/>
    </location>
</feature>
<dbReference type="Proteomes" id="UP000006727">
    <property type="component" value="Chromosome 2"/>
</dbReference>
<evidence type="ECO:0000256" key="8">
    <source>
        <dbReference type="PROSITE-ProRule" id="PRU01240"/>
    </source>
</evidence>
<evidence type="ECO:0000259" key="10">
    <source>
        <dbReference type="Pfam" id="PF00082"/>
    </source>
</evidence>
<dbReference type="Pfam" id="PF17766">
    <property type="entry name" value="fn3_6"/>
    <property type="match status" value="1"/>
</dbReference>
<evidence type="ECO:0000313" key="14">
    <source>
        <dbReference type="EnsemblPlants" id="Pp3c2_4520V3.1"/>
    </source>
</evidence>
<dbReference type="InterPro" id="IPR037045">
    <property type="entry name" value="S8pro/Inhibitor_I9_sf"/>
</dbReference>
<evidence type="ECO:0000256" key="6">
    <source>
        <dbReference type="ARBA" id="ARBA00023180"/>
    </source>
</evidence>
<dbReference type="EnsemblPlants" id="Pp3c2_4520V3.4">
    <property type="protein sequence ID" value="Pp3c2_4520V3.4"/>
    <property type="gene ID" value="Pp3c2_4520"/>
</dbReference>
<dbReference type="Pfam" id="PF05922">
    <property type="entry name" value="Inhibitor_I9"/>
    <property type="match status" value="1"/>
</dbReference>
<evidence type="ECO:0000256" key="3">
    <source>
        <dbReference type="ARBA" id="ARBA00022670"/>
    </source>
</evidence>
<evidence type="ECO:0008006" key="16">
    <source>
        <dbReference type="Google" id="ProtNLM"/>
    </source>
</evidence>
<proteinExistence type="inferred from homology"/>
<evidence type="ECO:0000313" key="13">
    <source>
        <dbReference type="EMBL" id="PNR59420.1"/>
    </source>
</evidence>
<dbReference type="Gene3D" id="3.50.30.30">
    <property type="match status" value="1"/>
</dbReference>
<dbReference type="OMA" id="MYISTTH"/>
<feature type="domain" description="Inhibitor I9" evidence="11">
    <location>
        <begin position="35"/>
        <end position="119"/>
    </location>
</feature>
<accession>A0A2K1L075</accession>
<keyword evidence="6" id="KW-0325">Glycoprotein</keyword>
<name>A0A2K1L075_PHYPA</name>
<dbReference type="Gene3D" id="3.30.70.80">
    <property type="entry name" value="Peptidase S8 propeptide/proteinase inhibitor I9"/>
    <property type="match status" value="1"/>
</dbReference>
<dbReference type="InterPro" id="IPR034197">
    <property type="entry name" value="Peptidases_S8_3"/>
</dbReference>
<keyword evidence="4 8" id="KW-0378">Hydrolase</keyword>
<feature type="active site" description="Charge relay system" evidence="7 8">
    <location>
        <position position="592"/>
    </location>
</feature>
<dbReference type="Gene3D" id="3.40.50.200">
    <property type="entry name" value="Peptidase S8/S53 domain"/>
    <property type="match status" value="1"/>
</dbReference>
<keyword evidence="15" id="KW-1185">Reference proteome</keyword>
<dbReference type="Gramene" id="Pp3c2_4520V3.3">
    <property type="protein sequence ID" value="Pp3c2_4520V3.3"/>
    <property type="gene ID" value="Pp3c2_4520"/>
</dbReference>
<protein>
    <recommendedName>
        <fullName evidence="16">Peptidase S8/S53 domain-containing protein</fullName>
    </recommendedName>
</protein>
<dbReference type="AlphaFoldDB" id="A0A2K1L075"/>
<evidence type="ECO:0000259" key="12">
    <source>
        <dbReference type="Pfam" id="PF17766"/>
    </source>
</evidence>
<dbReference type="EMBL" id="ABEU02000002">
    <property type="protein sequence ID" value="PNR59420.1"/>
    <property type="molecule type" value="Genomic_DNA"/>
</dbReference>
<evidence type="ECO:0000313" key="15">
    <source>
        <dbReference type="Proteomes" id="UP000006727"/>
    </source>
</evidence>
<dbReference type="InterPro" id="IPR023827">
    <property type="entry name" value="Peptidase_S8_Asp-AS"/>
</dbReference>
<dbReference type="EnsemblPlants" id="Pp3c2_4520V3.1">
    <property type="protein sequence ID" value="Pp3c2_4520V3.1"/>
    <property type="gene ID" value="Pp3c2_4520"/>
</dbReference>
<dbReference type="GO" id="GO:0006508">
    <property type="term" value="P:proteolysis"/>
    <property type="evidence" value="ECO:0007669"/>
    <property type="project" value="UniProtKB-KW"/>
</dbReference>
<dbReference type="InterPro" id="IPR000209">
    <property type="entry name" value="Peptidase_S8/S53_dom"/>
</dbReference>
<dbReference type="GO" id="GO:0005576">
    <property type="term" value="C:extracellular region"/>
    <property type="evidence" value="ECO:0000318"/>
    <property type="project" value="GO_Central"/>
</dbReference>
<organism evidence="13">
    <name type="scientific">Physcomitrium patens</name>
    <name type="common">Spreading-leaved earth moss</name>
    <name type="synonym">Physcomitrella patens</name>
    <dbReference type="NCBI Taxonomy" id="3218"/>
    <lineage>
        <taxon>Eukaryota</taxon>
        <taxon>Viridiplantae</taxon>
        <taxon>Streptophyta</taxon>
        <taxon>Embryophyta</taxon>
        <taxon>Bryophyta</taxon>
        <taxon>Bryophytina</taxon>
        <taxon>Bryopsida</taxon>
        <taxon>Funariidae</taxon>
        <taxon>Funariales</taxon>
        <taxon>Funariaceae</taxon>
        <taxon>Physcomitrium</taxon>
    </lineage>
</organism>
<dbReference type="InterPro" id="IPR041469">
    <property type="entry name" value="Subtilisin-like_FN3"/>
</dbReference>
<feature type="active site" description="Charge relay system" evidence="7 8">
    <location>
        <position position="154"/>
    </location>
</feature>
<dbReference type="Pfam" id="PF00082">
    <property type="entry name" value="Peptidase_S8"/>
    <property type="match status" value="1"/>
</dbReference>
<comment type="similarity">
    <text evidence="2 8 9">Belongs to the peptidase S8 family.</text>
</comment>
<dbReference type="InterPro" id="IPR015500">
    <property type="entry name" value="Peptidase_S8_subtilisin-rel"/>
</dbReference>
<dbReference type="Gramene" id="Pp3c2_4520V3.1">
    <property type="protein sequence ID" value="Pp3c2_4520V3.1"/>
    <property type="gene ID" value="Pp3c2_4520"/>
</dbReference>
<dbReference type="PROSITE" id="PS00138">
    <property type="entry name" value="SUBTILASE_SER"/>
    <property type="match status" value="1"/>
</dbReference>
<dbReference type="InterPro" id="IPR036852">
    <property type="entry name" value="Peptidase_S8/S53_dom_sf"/>
</dbReference>
<dbReference type="InterPro" id="IPR023828">
    <property type="entry name" value="Peptidase_S8_Ser-AS"/>
</dbReference>
<dbReference type="CDD" id="cd04852">
    <property type="entry name" value="Peptidases_S8_3"/>
    <property type="match status" value="1"/>
</dbReference>
<dbReference type="PROSITE" id="PS00136">
    <property type="entry name" value="SUBTILASE_ASP"/>
    <property type="match status" value="1"/>
</dbReference>
<dbReference type="InterPro" id="IPR045051">
    <property type="entry name" value="SBT"/>
</dbReference>
<dbReference type="PaxDb" id="3218-PP1S7_237V6.1"/>
<dbReference type="GO" id="GO:0004252">
    <property type="term" value="F:serine-type endopeptidase activity"/>
    <property type="evidence" value="ECO:0000318"/>
    <property type="project" value="GO_Central"/>
</dbReference>
<dbReference type="RefSeq" id="XP_024368079.1">
    <property type="nucleotide sequence ID" value="XM_024512311.2"/>
</dbReference>
<dbReference type="PANTHER" id="PTHR10795">
    <property type="entry name" value="PROPROTEIN CONVERTASE SUBTILISIN/KEXIN"/>
    <property type="match status" value="1"/>
</dbReference>
<dbReference type="SUPFAM" id="SSF52743">
    <property type="entry name" value="Subtilisin-like"/>
    <property type="match status" value="1"/>
</dbReference>
<reference evidence="13 15" key="2">
    <citation type="journal article" date="2018" name="Plant J.">
        <title>The Physcomitrella patens chromosome-scale assembly reveals moss genome structure and evolution.</title>
        <authorList>
            <person name="Lang D."/>
            <person name="Ullrich K.K."/>
            <person name="Murat F."/>
            <person name="Fuchs J."/>
            <person name="Jenkins J."/>
            <person name="Haas F.B."/>
            <person name="Piednoel M."/>
            <person name="Gundlach H."/>
            <person name="Van Bel M."/>
            <person name="Meyberg R."/>
            <person name="Vives C."/>
            <person name="Morata J."/>
            <person name="Symeonidi A."/>
            <person name="Hiss M."/>
            <person name="Muchero W."/>
            <person name="Kamisugi Y."/>
            <person name="Saleh O."/>
            <person name="Blanc G."/>
            <person name="Decker E.L."/>
            <person name="van Gessel N."/>
            <person name="Grimwood J."/>
            <person name="Hayes R.D."/>
            <person name="Graham S.W."/>
            <person name="Gunter L.E."/>
            <person name="McDaniel S.F."/>
            <person name="Hoernstein S.N.W."/>
            <person name="Larsson A."/>
            <person name="Li F.W."/>
            <person name="Perroud P.F."/>
            <person name="Phillips J."/>
            <person name="Ranjan P."/>
            <person name="Rokshar D.S."/>
            <person name="Rothfels C.J."/>
            <person name="Schneider L."/>
            <person name="Shu S."/>
            <person name="Stevenson D.W."/>
            <person name="Thummler F."/>
            <person name="Tillich M."/>
            <person name="Villarreal Aguilar J.C."/>
            <person name="Widiez T."/>
            <person name="Wong G.K."/>
            <person name="Wymore A."/>
            <person name="Zhang Y."/>
            <person name="Zimmer A.D."/>
            <person name="Quatrano R.S."/>
            <person name="Mayer K.F.X."/>
            <person name="Goodstein D."/>
            <person name="Casacuberta J.M."/>
            <person name="Vandepoele K."/>
            <person name="Reski R."/>
            <person name="Cuming A.C."/>
            <person name="Tuskan G.A."/>
            <person name="Maumus F."/>
            <person name="Salse J."/>
            <person name="Schmutz J."/>
            <person name="Rensing S.A."/>
        </authorList>
    </citation>
    <scope>NUCLEOTIDE SEQUENCE [LARGE SCALE GENOMIC DNA]</scope>
    <source>
        <strain evidence="14 15">cv. Gransden 2004</strain>
    </source>
</reference>
<dbReference type="Gramene" id="Pp3c2_4520V3.4">
    <property type="protein sequence ID" value="Pp3c2_4520V3.4"/>
    <property type="gene ID" value="Pp3c2_4520"/>
</dbReference>
<dbReference type="PROSITE" id="PS51892">
    <property type="entry name" value="SUBTILASE"/>
    <property type="match status" value="1"/>
</dbReference>
<dbReference type="CDD" id="cd02120">
    <property type="entry name" value="PA_subtilisin_like"/>
    <property type="match status" value="1"/>
</dbReference>
<dbReference type="PRINTS" id="PR00723">
    <property type="entry name" value="SUBTILISIN"/>
</dbReference>